<evidence type="ECO:0000313" key="13">
    <source>
        <dbReference type="Proteomes" id="UP000188604"/>
    </source>
</evidence>
<organism evidence="12 13">
    <name type="scientific">Neoasaia chiangmaiensis</name>
    <dbReference type="NCBI Taxonomy" id="320497"/>
    <lineage>
        <taxon>Bacteria</taxon>
        <taxon>Pseudomonadati</taxon>
        <taxon>Pseudomonadota</taxon>
        <taxon>Alphaproteobacteria</taxon>
        <taxon>Acetobacterales</taxon>
        <taxon>Acetobacteraceae</taxon>
        <taxon>Neoasaia</taxon>
    </lineage>
</organism>
<evidence type="ECO:0000256" key="11">
    <source>
        <dbReference type="SAM" id="Phobius"/>
    </source>
</evidence>
<keyword evidence="4" id="KW-1003">Cell membrane</keyword>
<dbReference type="Proteomes" id="UP000188604">
    <property type="component" value="Chromosome"/>
</dbReference>
<dbReference type="PROSITE" id="PS51257">
    <property type="entry name" value="PROKAR_LIPOPROTEIN"/>
    <property type="match status" value="1"/>
</dbReference>
<feature type="transmembrane region" description="Helical" evidence="11">
    <location>
        <begin position="36"/>
        <end position="57"/>
    </location>
</feature>
<dbReference type="EMBL" id="CP014691">
    <property type="protein sequence ID" value="AQS86689.1"/>
    <property type="molecule type" value="Genomic_DNA"/>
</dbReference>
<dbReference type="RefSeq" id="WP_170233461.1">
    <property type="nucleotide sequence ID" value="NZ_BJXS01000013.1"/>
</dbReference>
<evidence type="ECO:0000256" key="8">
    <source>
        <dbReference type="ARBA" id="ARBA00023136"/>
    </source>
</evidence>
<dbReference type="STRING" id="320497.A0U93_00575"/>
<name>A0A1U9KLN5_9PROT</name>
<keyword evidence="10" id="KW-0449">Lipoprotein</keyword>
<evidence type="ECO:0000256" key="4">
    <source>
        <dbReference type="ARBA" id="ARBA00022475"/>
    </source>
</evidence>
<keyword evidence="13" id="KW-1185">Reference proteome</keyword>
<evidence type="ECO:0000256" key="2">
    <source>
        <dbReference type="ARBA" id="ARBA00008208"/>
    </source>
</evidence>
<dbReference type="Pfam" id="PF17090">
    <property type="entry name" value="Ytca"/>
    <property type="match status" value="1"/>
</dbReference>
<evidence type="ECO:0000256" key="9">
    <source>
        <dbReference type="ARBA" id="ARBA00023139"/>
    </source>
</evidence>
<dbReference type="KEGG" id="nch:A0U93_00575"/>
<evidence type="ECO:0000256" key="1">
    <source>
        <dbReference type="ARBA" id="ARBA00004141"/>
    </source>
</evidence>
<dbReference type="AlphaFoldDB" id="A0A1U9KLN5"/>
<evidence type="ECO:0000256" key="6">
    <source>
        <dbReference type="ARBA" id="ARBA00022729"/>
    </source>
</evidence>
<accession>A0A1U9KLN5</accession>
<evidence type="ECO:0000256" key="10">
    <source>
        <dbReference type="ARBA" id="ARBA00023288"/>
    </source>
</evidence>
<sequence>MVRNEAVWRSRGLTALVPLLLSGCTSAPLQNVLGSFFPSWMVCIILGTVASALLRAVIGMFGMQDAVPVPMLTYLLIALCVTFLIWLLVFGN</sequence>
<comment type="similarity">
    <text evidence="2">Belongs to the YtcA family.</text>
</comment>
<keyword evidence="9" id="KW-0564">Palmitate</keyword>
<comment type="subcellular location">
    <subcellularLocation>
        <location evidence="1">Membrane</location>
        <topology evidence="1">Multi-pass membrane protein</topology>
    </subcellularLocation>
</comment>
<evidence type="ECO:0000256" key="3">
    <source>
        <dbReference type="ARBA" id="ARBA00021237"/>
    </source>
</evidence>
<keyword evidence="8 11" id="KW-0472">Membrane</keyword>
<protein>
    <recommendedName>
        <fullName evidence="3">Uncharacterized protein YtcA</fullName>
    </recommendedName>
</protein>
<proteinExistence type="inferred from homology"/>
<keyword evidence="7 11" id="KW-1133">Transmembrane helix</keyword>
<evidence type="ECO:0000256" key="5">
    <source>
        <dbReference type="ARBA" id="ARBA00022692"/>
    </source>
</evidence>
<feature type="transmembrane region" description="Helical" evidence="11">
    <location>
        <begin position="69"/>
        <end position="89"/>
    </location>
</feature>
<gene>
    <name evidence="12" type="ORF">A0U93_00575</name>
</gene>
<reference evidence="12 13" key="1">
    <citation type="submission" date="2016-03" db="EMBL/GenBank/DDBJ databases">
        <title>Acetic acid bacteria sequencing.</title>
        <authorList>
            <person name="Brandt J."/>
            <person name="Jakob F."/>
            <person name="Vogel R.F."/>
        </authorList>
    </citation>
    <scope>NUCLEOTIDE SEQUENCE [LARGE SCALE GENOMIC DNA]</scope>
    <source>
        <strain evidence="12 13">NBRC 101099</strain>
    </source>
</reference>
<dbReference type="InterPro" id="IPR031381">
    <property type="entry name" value="YtcA"/>
</dbReference>
<evidence type="ECO:0000256" key="7">
    <source>
        <dbReference type="ARBA" id="ARBA00022989"/>
    </source>
</evidence>
<dbReference type="GO" id="GO:0016020">
    <property type="term" value="C:membrane"/>
    <property type="evidence" value="ECO:0007669"/>
    <property type="project" value="UniProtKB-SubCell"/>
</dbReference>
<evidence type="ECO:0000313" key="12">
    <source>
        <dbReference type="EMBL" id="AQS86689.1"/>
    </source>
</evidence>
<keyword evidence="6" id="KW-0732">Signal</keyword>
<keyword evidence="5 11" id="KW-0812">Transmembrane</keyword>